<dbReference type="KEGG" id="sre:PTSG_04523"/>
<evidence type="ECO:0000313" key="3">
    <source>
        <dbReference type="EMBL" id="EGD72796.1"/>
    </source>
</evidence>
<feature type="compositionally biased region" description="Basic and acidic residues" evidence="1">
    <location>
        <begin position="17"/>
        <end position="28"/>
    </location>
</feature>
<organism evidence="4">
    <name type="scientific">Salpingoeca rosetta (strain ATCC 50818 / BSB-021)</name>
    <dbReference type="NCBI Taxonomy" id="946362"/>
    <lineage>
        <taxon>Eukaryota</taxon>
        <taxon>Choanoflagellata</taxon>
        <taxon>Craspedida</taxon>
        <taxon>Salpingoecidae</taxon>
        <taxon>Salpingoeca</taxon>
    </lineage>
</organism>
<feature type="compositionally biased region" description="Basic and acidic residues" evidence="1">
    <location>
        <begin position="57"/>
        <end position="74"/>
    </location>
</feature>
<feature type="region of interest" description="Disordered" evidence="1">
    <location>
        <begin position="1"/>
        <end position="83"/>
    </location>
</feature>
<accession>F2U8T8</accession>
<feature type="domain" description="Reverse transcriptase" evidence="2">
    <location>
        <begin position="594"/>
        <end position="824"/>
    </location>
</feature>
<gene>
    <name evidence="3" type="ORF">PTSG_04523</name>
</gene>
<dbReference type="InParanoid" id="F2U8T8"/>
<dbReference type="InterPro" id="IPR043502">
    <property type="entry name" value="DNA/RNA_pol_sf"/>
</dbReference>
<keyword evidence="4" id="KW-1185">Reference proteome</keyword>
<dbReference type="InterPro" id="IPR022742">
    <property type="entry name" value="Hydrolase_4"/>
</dbReference>
<evidence type="ECO:0000313" key="4">
    <source>
        <dbReference type="Proteomes" id="UP000007799"/>
    </source>
</evidence>
<dbReference type="RefSeq" id="XP_004994619.1">
    <property type="nucleotide sequence ID" value="XM_004994562.1"/>
</dbReference>
<feature type="compositionally biased region" description="Low complexity" evidence="1">
    <location>
        <begin position="179"/>
        <end position="210"/>
    </location>
</feature>
<name>F2U8T8_SALR5</name>
<dbReference type="PANTHER" id="PTHR12277:SF81">
    <property type="entry name" value="PROTEIN ABHD13"/>
    <property type="match status" value="1"/>
</dbReference>
<dbReference type="STRING" id="946362.F2U8T8"/>
<dbReference type="eggNOG" id="KOG1552">
    <property type="taxonomic scope" value="Eukaryota"/>
</dbReference>
<dbReference type="Proteomes" id="UP000007799">
    <property type="component" value="Unassembled WGS sequence"/>
</dbReference>
<dbReference type="Pfam" id="PF12146">
    <property type="entry name" value="Hydrolase_4"/>
    <property type="match status" value="1"/>
</dbReference>
<feature type="region of interest" description="Disordered" evidence="1">
    <location>
        <begin position="126"/>
        <end position="226"/>
    </location>
</feature>
<dbReference type="EMBL" id="GL832964">
    <property type="protein sequence ID" value="EGD72796.1"/>
    <property type="molecule type" value="Genomic_DNA"/>
</dbReference>
<feature type="compositionally biased region" description="Acidic residues" evidence="1">
    <location>
        <begin position="29"/>
        <end position="38"/>
    </location>
</feature>
<protein>
    <recommendedName>
        <fullName evidence="2">Reverse transcriptase domain-containing protein</fullName>
    </recommendedName>
</protein>
<dbReference type="PANTHER" id="PTHR12277">
    <property type="entry name" value="ALPHA/BETA HYDROLASE DOMAIN-CONTAINING PROTEIN"/>
    <property type="match status" value="1"/>
</dbReference>
<dbReference type="InterPro" id="IPR043128">
    <property type="entry name" value="Rev_trsase/Diguanyl_cyclase"/>
</dbReference>
<dbReference type="InterPro" id="IPR029058">
    <property type="entry name" value="AB_hydrolase_fold"/>
</dbReference>
<proteinExistence type="predicted"/>
<dbReference type="OrthoDB" id="446723at2759"/>
<dbReference type="Gene3D" id="3.40.50.1820">
    <property type="entry name" value="alpha/beta hydrolase"/>
    <property type="match status" value="1"/>
</dbReference>
<sequence length="1375" mass="149975">MLCSARNARFKRVGSTRADDRGPEHNDNGNDDVDDDDDHAVAAEANREEPLCTSSPARHEGSDDHLQPVDDGRSTHSQHSSTAMSDTLDALNVTDTLDALDVSDTFDALDDSELVSSGELVDALQSVYGPEPPSDTEATDAHGPNALTPAQSGHQGGPASHQHGDHAAARAPPHGAVEAQHQQPTAANTTAALTTAASAAHEPAQAATPEPRTPADPGGEEQSVPDTPLADVFDLRQCCDDTNCWVKDHTPYAHDGSFAGPLPKLPCPFGNCSVHSHNAADGHKNLTALATHIRTAHPEHAIPGLAAALGLGFCTKCAYVCSPRHKCKHAEAVPEDPPETHYKPESWWNAKFATFEQDLVSRVANVDVYHGVKTAVDVRVRSPTERRAVLIADSLIGQACAFADDPDNDDQYTYLDAGVYLLQRVFARTPQHFLSQNMTLARMRMLAAREWDELEESVTRKPSGRPATGDRAKARAAAKRFRAGQMSKGHSILRDTASVAEWSDDIKEQVKQKIITTGSAGLPSRGDDNSGGDAGGDGPLARTTIDDLPVEKITDALYTLDRQAAAGATGLTPATLAQLHEHGASLPKLVNALYHGKFRKRMPLLMGGRVVPLTKSNGGIRPVVPMDSITKLLEKTVFSAHKAEIADALCPHQLGVGIPAGTECIVHGLREYLRAHRDHVAQALDISNAFGAVTRRSIYDAISRRFPSLAHCFLATYGQAPVVVTPGGDTLHMRDGIAQGGPLSPAYFALATIHALKETDKAHPTVTVVAYLDDTYIVGPRDDVKAAAERLDTEIRRTGLKINEGKTVVIPYGDQTAKFLRYCITTKSGYFMRTTRRSKEYCEALDDIIAEQLRRMMGAFKPLSSRALTRARRPIKQGGLGLRRQTSVAPAAFLGSVCSFSKSPHHPFQAYTTPGAELEAEIAQAIADLHLGDDGPRDTRDVLNHDARSLQQFLTQIMDRKTGWDENPRNRAIQRGASLHGGYEWLLALPSCKDLRMSDKVFRFALSQRIRTPCSESRASGSCYCCGREMKLDHAEVCDSTRTGRHDYMQNAIARAFMQLNRRATQEPSGFPGAGGKRGDILSFDKSGDYTVFDLVGIDDMPKVAFQPPPCSYEVREADGLSPQLWIEETYMRQNPKRHFSPHIPCHVITDIRTRRRSRLCAIYLEQPDSDLTIVFSHGNAVDLGQMAVFLAQLAAQINCSIFAYDYSGYGLSTGSPSEANLYRDIEAVVDCITQRFGVPRSSILLYGQSIGTVPTVDYAARHPDLAGVVLHSPLASGLRVLKPTLQRTYCCDPFPSIEKVHRINMPVLIFHGKKDQVIHFSHGYALHERCPGSANPVWIDSADHNDIEMYPQYIDNLAIFLDQIRHSSSDSVVV</sequence>
<dbReference type="Gene3D" id="3.30.70.270">
    <property type="match status" value="1"/>
</dbReference>
<dbReference type="InterPro" id="IPR000477">
    <property type="entry name" value="RT_dom"/>
</dbReference>
<feature type="compositionally biased region" description="Basic and acidic residues" evidence="1">
    <location>
        <begin position="39"/>
        <end position="50"/>
    </location>
</feature>
<dbReference type="Pfam" id="PF00078">
    <property type="entry name" value="RVT_1"/>
    <property type="match status" value="1"/>
</dbReference>
<evidence type="ECO:0000256" key="1">
    <source>
        <dbReference type="SAM" id="MobiDB-lite"/>
    </source>
</evidence>
<evidence type="ECO:0000259" key="2">
    <source>
        <dbReference type="PROSITE" id="PS50878"/>
    </source>
</evidence>
<reference evidence="3" key="1">
    <citation type="submission" date="2009-08" db="EMBL/GenBank/DDBJ databases">
        <title>Annotation of Salpingoeca rosetta.</title>
        <authorList>
            <consortium name="The Broad Institute Genome Sequencing Platform"/>
            <person name="Russ C."/>
            <person name="Cuomo C."/>
            <person name="Burger G."/>
            <person name="Gray M.W."/>
            <person name="Holland P.W.H."/>
            <person name="King N."/>
            <person name="Lang F.B.F."/>
            <person name="Roger A.J."/>
            <person name="Ruiz-Trillo I."/>
            <person name="Young S.K."/>
            <person name="Zeng Q."/>
            <person name="Gargeya S."/>
            <person name="Alvarado L."/>
            <person name="Berlin A."/>
            <person name="Chapman S.B."/>
            <person name="Chen Z."/>
            <person name="Freedman E."/>
            <person name="Gellesch M."/>
            <person name="Goldberg J."/>
            <person name="Griggs A."/>
            <person name="Gujja S."/>
            <person name="Heilman E."/>
            <person name="Heiman D."/>
            <person name="Howarth C."/>
            <person name="Mehta T."/>
            <person name="Neiman D."/>
            <person name="Pearson M."/>
            <person name="Roberts A."/>
            <person name="Saif S."/>
            <person name="Shea T."/>
            <person name="Shenoy N."/>
            <person name="Sisk P."/>
            <person name="Stolte C."/>
            <person name="Sykes S."/>
            <person name="White J."/>
            <person name="Yandava C."/>
            <person name="Haas B."/>
            <person name="Nusbaum C."/>
            <person name="Birren B."/>
        </authorList>
    </citation>
    <scope>NUCLEOTIDE SEQUENCE [LARGE SCALE GENOMIC DNA]</scope>
    <source>
        <strain evidence="3">ATCC 50818</strain>
    </source>
</reference>
<feature type="region of interest" description="Disordered" evidence="1">
    <location>
        <begin position="516"/>
        <end position="543"/>
    </location>
</feature>
<dbReference type="SUPFAM" id="SSF53474">
    <property type="entry name" value="alpha/beta-Hydrolases"/>
    <property type="match status" value="1"/>
</dbReference>
<dbReference type="GeneID" id="16075202"/>
<dbReference type="SUPFAM" id="SSF56672">
    <property type="entry name" value="DNA/RNA polymerases"/>
    <property type="match status" value="1"/>
</dbReference>
<dbReference type="PROSITE" id="PS50878">
    <property type="entry name" value="RT_POL"/>
    <property type="match status" value="1"/>
</dbReference>